<dbReference type="InterPro" id="IPR029058">
    <property type="entry name" value="AB_hydrolase_fold"/>
</dbReference>
<evidence type="ECO:0000256" key="2">
    <source>
        <dbReference type="SAM" id="Phobius"/>
    </source>
</evidence>
<dbReference type="PANTHER" id="PTHR48081:SF26">
    <property type="entry name" value="ALPHA_BETA HYDROLASE FOLD-3 DOMAIN-CONTAINING PROTEIN"/>
    <property type="match status" value="1"/>
</dbReference>
<sequence length="408" mass="44614">MPFAFRHQPLKGLYLTYQLITTLLIRFPIWVLLSLPSPLRPRKTWTFKRSFLLRLLRHFTETANQTGSFTKTPNHLAITPGDGVNGVWVGAANHLVTGDLKIWAKVANVESIRVPGYWTHKKGSSIKVGSAPQPDEKIVYHLHGGAYIRLSAHPKDFTAPVAMGILQAVDPVTRVFAVEYRLASGKPFKIAHPFPTQLLDALAGYNYLVNVVGFTPENIIVVGDSAGGNLVQALVRYLTEYHGTTDVPVPGPPGALVLVSPWVDAGMSHDSLPTGSAKKFLTSDYVGSPDGGIPYAKNAFTGPHGMGAAETNPYISPASLHPGLVVDFKKFPRTFIIAGGAEVLFDSIKTFKDRMAADLGEGNGVKPDEGKVRYYEAPDAIHDYLAFPWHEPERTDTLKAINEWVKQA</sequence>
<dbReference type="PANTHER" id="PTHR48081">
    <property type="entry name" value="AB HYDROLASE SUPERFAMILY PROTEIN C4A8.06C"/>
    <property type="match status" value="1"/>
</dbReference>
<dbReference type="STRING" id="686832.A0A0C3CDT0"/>
<dbReference type="GO" id="GO:0016787">
    <property type="term" value="F:hydrolase activity"/>
    <property type="evidence" value="ECO:0007669"/>
    <property type="project" value="UniProtKB-KW"/>
</dbReference>
<protein>
    <recommendedName>
        <fullName evidence="3">Alpha/beta hydrolase fold-3 domain-containing protein</fullName>
    </recommendedName>
</protein>
<dbReference type="SUPFAM" id="SSF53474">
    <property type="entry name" value="alpha/beta-Hydrolases"/>
    <property type="match status" value="1"/>
</dbReference>
<feature type="transmembrane region" description="Helical" evidence="2">
    <location>
        <begin position="12"/>
        <end position="33"/>
    </location>
</feature>
<evidence type="ECO:0000313" key="4">
    <source>
        <dbReference type="EMBL" id="KIM46935.1"/>
    </source>
</evidence>
<keyword evidence="2" id="KW-0472">Membrane</keyword>
<dbReference type="EMBL" id="KN831770">
    <property type="protein sequence ID" value="KIM46935.1"/>
    <property type="molecule type" value="Genomic_DNA"/>
</dbReference>
<gene>
    <name evidence="4" type="ORF">M413DRAFT_440497</name>
</gene>
<evidence type="ECO:0000313" key="5">
    <source>
        <dbReference type="Proteomes" id="UP000053424"/>
    </source>
</evidence>
<dbReference type="Gene3D" id="3.40.50.1820">
    <property type="entry name" value="alpha/beta hydrolase"/>
    <property type="match status" value="1"/>
</dbReference>
<name>A0A0C3CDT0_HEBCY</name>
<dbReference type="HOGENOM" id="CLU_019364_1_0_1"/>
<keyword evidence="2" id="KW-0812">Transmembrane</keyword>
<keyword evidence="2" id="KW-1133">Transmembrane helix</keyword>
<feature type="domain" description="Alpha/beta hydrolase fold-3" evidence="3">
    <location>
        <begin position="140"/>
        <end position="363"/>
    </location>
</feature>
<accession>A0A0C3CDT0</accession>
<dbReference type="InterPro" id="IPR013094">
    <property type="entry name" value="AB_hydrolase_3"/>
</dbReference>
<reference evidence="5" key="2">
    <citation type="submission" date="2015-01" db="EMBL/GenBank/DDBJ databases">
        <title>Evolutionary Origins and Diversification of the Mycorrhizal Mutualists.</title>
        <authorList>
            <consortium name="DOE Joint Genome Institute"/>
            <consortium name="Mycorrhizal Genomics Consortium"/>
            <person name="Kohler A."/>
            <person name="Kuo A."/>
            <person name="Nagy L.G."/>
            <person name="Floudas D."/>
            <person name="Copeland A."/>
            <person name="Barry K.W."/>
            <person name="Cichocki N."/>
            <person name="Veneault-Fourrey C."/>
            <person name="LaButti K."/>
            <person name="Lindquist E.A."/>
            <person name="Lipzen A."/>
            <person name="Lundell T."/>
            <person name="Morin E."/>
            <person name="Murat C."/>
            <person name="Riley R."/>
            <person name="Ohm R."/>
            <person name="Sun H."/>
            <person name="Tunlid A."/>
            <person name="Henrissat B."/>
            <person name="Grigoriev I.V."/>
            <person name="Hibbett D.S."/>
            <person name="Martin F."/>
        </authorList>
    </citation>
    <scope>NUCLEOTIDE SEQUENCE [LARGE SCALE GENOMIC DNA]</scope>
    <source>
        <strain evidence="5">h7</strain>
    </source>
</reference>
<dbReference type="Pfam" id="PF07859">
    <property type="entry name" value="Abhydrolase_3"/>
    <property type="match status" value="1"/>
</dbReference>
<dbReference type="OrthoDB" id="2152029at2759"/>
<reference evidence="4 5" key="1">
    <citation type="submission" date="2014-04" db="EMBL/GenBank/DDBJ databases">
        <authorList>
            <consortium name="DOE Joint Genome Institute"/>
            <person name="Kuo A."/>
            <person name="Gay G."/>
            <person name="Dore J."/>
            <person name="Kohler A."/>
            <person name="Nagy L.G."/>
            <person name="Floudas D."/>
            <person name="Copeland A."/>
            <person name="Barry K.W."/>
            <person name="Cichocki N."/>
            <person name="Veneault-Fourrey C."/>
            <person name="LaButti K."/>
            <person name="Lindquist E.A."/>
            <person name="Lipzen A."/>
            <person name="Lundell T."/>
            <person name="Morin E."/>
            <person name="Murat C."/>
            <person name="Sun H."/>
            <person name="Tunlid A."/>
            <person name="Henrissat B."/>
            <person name="Grigoriev I.V."/>
            <person name="Hibbett D.S."/>
            <person name="Martin F."/>
            <person name="Nordberg H.P."/>
            <person name="Cantor M.N."/>
            <person name="Hua S.X."/>
        </authorList>
    </citation>
    <scope>NUCLEOTIDE SEQUENCE [LARGE SCALE GENOMIC DNA]</scope>
    <source>
        <strain evidence="5">h7</strain>
    </source>
</reference>
<evidence type="ECO:0000256" key="1">
    <source>
        <dbReference type="ARBA" id="ARBA00022801"/>
    </source>
</evidence>
<keyword evidence="5" id="KW-1185">Reference proteome</keyword>
<dbReference type="AlphaFoldDB" id="A0A0C3CDT0"/>
<keyword evidence="1" id="KW-0378">Hydrolase</keyword>
<organism evidence="4 5">
    <name type="scientific">Hebeloma cylindrosporum</name>
    <dbReference type="NCBI Taxonomy" id="76867"/>
    <lineage>
        <taxon>Eukaryota</taxon>
        <taxon>Fungi</taxon>
        <taxon>Dikarya</taxon>
        <taxon>Basidiomycota</taxon>
        <taxon>Agaricomycotina</taxon>
        <taxon>Agaricomycetes</taxon>
        <taxon>Agaricomycetidae</taxon>
        <taxon>Agaricales</taxon>
        <taxon>Agaricineae</taxon>
        <taxon>Hymenogastraceae</taxon>
        <taxon>Hebeloma</taxon>
    </lineage>
</organism>
<dbReference type="InterPro" id="IPR050300">
    <property type="entry name" value="GDXG_lipolytic_enzyme"/>
</dbReference>
<evidence type="ECO:0000259" key="3">
    <source>
        <dbReference type="Pfam" id="PF07859"/>
    </source>
</evidence>
<dbReference type="Proteomes" id="UP000053424">
    <property type="component" value="Unassembled WGS sequence"/>
</dbReference>
<proteinExistence type="predicted"/>